<dbReference type="InterPro" id="IPR006035">
    <property type="entry name" value="Ureohydrolase"/>
</dbReference>
<proteinExistence type="inferred from homology"/>
<evidence type="ECO:0000313" key="5">
    <source>
        <dbReference type="Proteomes" id="UP000063063"/>
    </source>
</evidence>
<dbReference type="PANTHER" id="PTHR11358:SF26">
    <property type="entry name" value="GUANIDINO ACID HYDROLASE, MITOCHONDRIAL"/>
    <property type="match status" value="1"/>
</dbReference>
<protein>
    <submittedName>
        <fullName evidence="4">Agmatinase-like protein</fullName>
        <ecNumber evidence="4">3.5.3.11</ecNumber>
    </submittedName>
</protein>
<dbReference type="GO" id="GO:0008783">
    <property type="term" value="F:agmatinase activity"/>
    <property type="evidence" value="ECO:0007669"/>
    <property type="project" value="UniProtKB-EC"/>
</dbReference>
<reference evidence="4 5" key="1">
    <citation type="journal article" date="2015" name="Sci. Rep.">
        <title>The genome of Leishmania panamensis: insights into genomics of the L. (Viannia) subgenus.</title>
        <authorList>
            <person name="Llanes A."/>
            <person name="Restrepo C.M."/>
            <person name="Vecchio G.D."/>
            <person name="Anguizola F.J."/>
            <person name="Lleonart R."/>
        </authorList>
    </citation>
    <scope>NUCLEOTIDE SEQUENCE [LARGE SCALE GENOMIC DNA]</scope>
    <source>
        <strain evidence="4 5">MHOM/PA/94/PSC-1</strain>
    </source>
</reference>
<dbReference type="AlphaFoldDB" id="A0A088RRC8"/>
<name>A0A088RRC8_LEIPA</name>
<dbReference type="Proteomes" id="UP000063063">
    <property type="component" value="Chromosome 23"/>
</dbReference>
<dbReference type="GO" id="GO:0046872">
    <property type="term" value="F:metal ion binding"/>
    <property type="evidence" value="ECO:0007669"/>
    <property type="project" value="UniProtKB-KW"/>
</dbReference>
<dbReference type="OrthoDB" id="288726at2759"/>
<dbReference type="GeneID" id="22575212"/>
<organism evidence="4 5">
    <name type="scientific">Leishmania panamensis</name>
    <dbReference type="NCBI Taxonomy" id="5679"/>
    <lineage>
        <taxon>Eukaryota</taxon>
        <taxon>Discoba</taxon>
        <taxon>Euglenozoa</taxon>
        <taxon>Kinetoplastea</taxon>
        <taxon>Metakinetoplastina</taxon>
        <taxon>Trypanosomatida</taxon>
        <taxon>Trypanosomatidae</taxon>
        <taxon>Leishmaniinae</taxon>
        <taxon>Leishmania</taxon>
        <taxon>Leishmania guyanensis species complex</taxon>
    </lineage>
</organism>
<evidence type="ECO:0000256" key="2">
    <source>
        <dbReference type="ARBA" id="ARBA00022801"/>
    </source>
</evidence>
<dbReference type="VEuPathDB" id="TriTrypDB:LPMP_230080"/>
<sequence length="332" mass="36577">MFTKFLSRVRALPPRSGDWANKLGPVALMGYSGGAHMSSTKLLNHFYESPRDCDMYAELTFHEPGPVECPPETVIFLPVIQCGEMLNDTNEPSGVTKDDWYVALTEATTELLEKGYVPVSAGGDGSATLAMIEAYKRLFQSSEVVLIHFSSKPSLERAEQPIRVLLEKDLLKGVVEIGNRCVSSGDRKIRKQNKIMYMDIQAIYAKGLFCIRDIRNDYPVFLSIDADVLDPAFAPAVQSPVSGGLSTRDLLHIMTGIRGPKVAGIDIHGYHPTLDVCRGDGLGLTQMALAKVLKESIVKAYTISTQTAEEGLERVRMLQRQGTLSDNPYPDH</sequence>
<dbReference type="EMBL" id="CP009392">
    <property type="protein sequence ID" value="AIN98460.1"/>
    <property type="molecule type" value="Genomic_DNA"/>
</dbReference>
<dbReference type="PANTHER" id="PTHR11358">
    <property type="entry name" value="ARGINASE/AGMATINASE"/>
    <property type="match status" value="1"/>
</dbReference>
<accession>A0A088RRC8</accession>
<keyword evidence="5" id="KW-1185">Reference proteome</keyword>
<evidence type="ECO:0000313" key="4">
    <source>
        <dbReference type="EMBL" id="AIN98460.1"/>
    </source>
</evidence>
<dbReference type="PROSITE" id="PS51409">
    <property type="entry name" value="ARGINASE_2"/>
    <property type="match status" value="1"/>
</dbReference>
<gene>
    <name evidence="4" type="ORF">LPMP_230080</name>
</gene>
<comment type="similarity">
    <text evidence="3">Belongs to the arginase family.</text>
</comment>
<dbReference type="Pfam" id="PF00491">
    <property type="entry name" value="Arginase"/>
    <property type="match status" value="1"/>
</dbReference>
<dbReference type="KEGG" id="lpan:LPMP_230080"/>
<keyword evidence="2 4" id="KW-0378">Hydrolase</keyword>
<dbReference type="Gene3D" id="3.40.800.10">
    <property type="entry name" value="Ureohydrolase domain"/>
    <property type="match status" value="1"/>
</dbReference>
<dbReference type="RefSeq" id="XP_010699167.1">
    <property type="nucleotide sequence ID" value="XM_010700865.1"/>
</dbReference>
<keyword evidence="1" id="KW-0479">Metal-binding</keyword>
<evidence type="ECO:0000256" key="1">
    <source>
        <dbReference type="ARBA" id="ARBA00022723"/>
    </source>
</evidence>
<dbReference type="SUPFAM" id="SSF52768">
    <property type="entry name" value="Arginase/deacetylase"/>
    <property type="match status" value="1"/>
</dbReference>
<dbReference type="InterPro" id="IPR023696">
    <property type="entry name" value="Ureohydrolase_dom_sf"/>
</dbReference>
<dbReference type="GO" id="GO:0033389">
    <property type="term" value="P:putrescine biosynthetic process from arginine, via agmatine"/>
    <property type="evidence" value="ECO:0007669"/>
    <property type="project" value="TreeGrafter"/>
</dbReference>
<dbReference type="eggNOG" id="KOG2964">
    <property type="taxonomic scope" value="Eukaryota"/>
</dbReference>
<evidence type="ECO:0000256" key="3">
    <source>
        <dbReference type="PROSITE-ProRule" id="PRU00742"/>
    </source>
</evidence>
<dbReference type="VEuPathDB" id="TriTrypDB:LPAL13_230005600"/>
<dbReference type="EC" id="3.5.3.11" evidence="4"/>